<dbReference type="EMBL" id="CP146203">
    <property type="protein sequence ID" value="XBH22998.1"/>
    <property type="molecule type" value="Genomic_DNA"/>
</dbReference>
<reference evidence="2" key="1">
    <citation type="submission" date="2024-02" db="EMBL/GenBank/DDBJ databases">
        <title>Tomenella chthoni gen. nov. sp. nov., a member of the family Jonesiaceae isolated from bat guano.</title>
        <authorList>
            <person name="Miller S.L."/>
            <person name="King J."/>
            <person name="Sankaranarayanan K."/>
            <person name="Lawson P.A."/>
        </authorList>
    </citation>
    <scope>NUCLEOTIDE SEQUENCE</scope>
    <source>
        <strain evidence="2">BS-20</strain>
    </source>
</reference>
<dbReference type="AlphaFoldDB" id="A0AAU7E0H4"/>
<feature type="transmembrane region" description="Helical" evidence="1">
    <location>
        <begin position="46"/>
        <end position="66"/>
    </location>
</feature>
<evidence type="ECO:0000256" key="1">
    <source>
        <dbReference type="SAM" id="Phobius"/>
    </source>
</evidence>
<keyword evidence="1" id="KW-0472">Membrane</keyword>
<keyword evidence="1" id="KW-1133">Transmembrane helix</keyword>
<proteinExistence type="predicted"/>
<name>A0AAU7E0H4_9MICO</name>
<evidence type="ECO:0000313" key="2">
    <source>
        <dbReference type="EMBL" id="XBH22998.1"/>
    </source>
</evidence>
<sequence>MSKTRSKKKSTYESAWDSAIEAPRTDLPDYEKIEKRYRRTRRAVRIWWFSAPVVLFAVLAMIGQILGAEDTGSQGETLSPTRAQAIASVEQWLERTPSPLPGAHVLTWESATALQLAEGVSPAEVDTYTRESHVVTLLTATGATVKVNVLIASDGLGRAAALTEPSLQATLPVPEELSQALLWPGMAPAALATPAEQAVESWASAFGSGDPVALRQVVGDPNAANVYLPLTGLDAVDVSIGATAQVQDKAGNPTGAVIANVTLTLNWTGVAKPVNEDSLPTVAYDLLIDGADTGAPRVVAWGGAGTGPSLQAYGNAVPVSDDEAKNVTPIEDTADAELEG</sequence>
<accession>A0AAU7E0H4</accession>
<keyword evidence="1" id="KW-0812">Transmembrane</keyword>
<protein>
    <submittedName>
        <fullName evidence="2">Uncharacterized protein</fullName>
    </submittedName>
</protein>
<organism evidence="2">
    <name type="scientific">Jonesiaceae bacterium BS-20</name>
    <dbReference type="NCBI Taxonomy" id="3120821"/>
    <lineage>
        <taxon>Bacteria</taxon>
        <taxon>Bacillati</taxon>
        <taxon>Actinomycetota</taxon>
        <taxon>Actinomycetes</taxon>
        <taxon>Micrococcales</taxon>
        <taxon>Jonesiaceae</taxon>
    </lineage>
</organism>
<gene>
    <name evidence="2" type="ORF">V5R04_07245</name>
</gene>